<keyword evidence="2" id="KW-0472">Membrane</keyword>
<keyword evidence="2" id="KW-1133">Transmembrane helix</keyword>
<feature type="domain" description="DUF6801" evidence="4">
    <location>
        <begin position="43"/>
        <end position="221"/>
    </location>
</feature>
<feature type="region of interest" description="Disordered" evidence="1">
    <location>
        <begin position="233"/>
        <end position="307"/>
    </location>
</feature>
<dbReference type="RefSeq" id="WP_039347191.1">
    <property type="nucleotide sequence ID" value="NZ_PGEZ01000001.1"/>
</dbReference>
<keyword evidence="3" id="KW-0732">Signal</keyword>
<dbReference type="OrthoDB" id="3828583at2"/>
<evidence type="ECO:0000313" key="6">
    <source>
        <dbReference type="Proteomes" id="UP000230842"/>
    </source>
</evidence>
<feature type="chain" id="PRO_5015034425" description="DUF6801 domain-containing protein" evidence="3">
    <location>
        <begin position="35"/>
        <end position="342"/>
    </location>
</feature>
<protein>
    <recommendedName>
        <fullName evidence="4">DUF6801 domain-containing protein</fullName>
    </recommendedName>
</protein>
<dbReference type="InterPro" id="IPR006311">
    <property type="entry name" value="TAT_signal"/>
</dbReference>
<keyword evidence="6" id="KW-1185">Reference proteome</keyword>
<evidence type="ECO:0000256" key="3">
    <source>
        <dbReference type="SAM" id="SignalP"/>
    </source>
</evidence>
<dbReference type="PROSITE" id="PS51318">
    <property type="entry name" value="TAT"/>
    <property type="match status" value="1"/>
</dbReference>
<dbReference type="Pfam" id="PF20611">
    <property type="entry name" value="DUF6801"/>
    <property type="match status" value="1"/>
</dbReference>
<feature type="signal peptide" evidence="3">
    <location>
        <begin position="1"/>
        <end position="34"/>
    </location>
</feature>
<dbReference type="InterPro" id="IPR046542">
    <property type="entry name" value="DUF6801"/>
</dbReference>
<sequence length="342" mass="34344">MSLSAHIRRGLGLTAAAGLAVAGLQVSVAAPASAAAASINQVSYTCTAEHFAVDAAMGGPREFLVNARTTLPDTVASGDTIPQTRAELDLVMPAPLVDRVRDDMEVDRVAGTASSTVFIQGVAVGGEVVGELQPQVVGLESDWTTLPNSGSHTIPAAGTVEAITVPDLPDGNGLIYVQMPKRFVLDALLDPPVLGTVGTPSVPAVLNCVRNSDEPADRIIGTIAVGEGCTQIECPLGEEPDDGGNGGNGGGGDNGGNGGGGSDEEPPYDPYNPEDPNNPEGADYSNDGDGGSGGDSSDVASYTTTALPATGSPLGLGLIAVLAAAVVGRVALGIRNRRRSKA</sequence>
<organism evidence="5 6">
    <name type="scientific">Mumia flava</name>
    <dbReference type="NCBI Taxonomy" id="1348852"/>
    <lineage>
        <taxon>Bacteria</taxon>
        <taxon>Bacillati</taxon>
        <taxon>Actinomycetota</taxon>
        <taxon>Actinomycetes</taxon>
        <taxon>Propionibacteriales</taxon>
        <taxon>Nocardioidaceae</taxon>
        <taxon>Mumia</taxon>
    </lineage>
</organism>
<dbReference type="AlphaFoldDB" id="A0A0B2BMT3"/>
<dbReference type="EMBL" id="PGEZ01000001">
    <property type="protein sequence ID" value="PJJ58290.1"/>
    <property type="molecule type" value="Genomic_DNA"/>
</dbReference>
<evidence type="ECO:0000259" key="4">
    <source>
        <dbReference type="Pfam" id="PF20611"/>
    </source>
</evidence>
<evidence type="ECO:0000256" key="1">
    <source>
        <dbReference type="SAM" id="MobiDB-lite"/>
    </source>
</evidence>
<keyword evidence="2" id="KW-0812">Transmembrane</keyword>
<comment type="caution">
    <text evidence="5">The sequence shown here is derived from an EMBL/GenBank/DDBJ whole genome shotgun (WGS) entry which is preliminary data.</text>
</comment>
<name>A0A0B2BMT3_9ACTN</name>
<evidence type="ECO:0000313" key="5">
    <source>
        <dbReference type="EMBL" id="PJJ58290.1"/>
    </source>
</evidence>
<feature type="compositionally biased region" description="Low complexity" evidence="1">
    <location>
        <begin position="274"/>
        <end position="287"/>
    </location>
</feature>
<feature type="compositionally biased region" description="Gly residues" evidence="1">
    <location>
        <begin position="243"/>
        <end position="261"/>
    </location>
</feature>
<gene>
    <name evidence="5" type="ORF">CLV56_2541</name>
</gene>
<feature type="transmembrane region" description="Helical" evidence="2">
    <location>
        <begin position="314"/>
        <end position="332"/>
    </location>
</feature>
<proteinExistence type="predicted"/>
<accession>A0A0B2BMT3</accession>
<evidence type="ECO:0000256" key="2">
    <source>
        <dbReference type="SAM" id="Phobius"/>
    </source>
</evidence>
<reference evidence="5 6" key="1">
    <citation type="submission" date="2017-11" db="EMBL/GenBank/DDBJ databases">
        <title>Genomic Encyclopedia of Archaeal and Bacterial Type Strains, Phase II (KMG-II): From Individual Species to Whole Genera.</title>
        <authorList>
            <person name="Goeker M."/>
        </authorList>
    </citation>
    <scope>NUCLEOTIDE SEQUENCE [LARGE SCALE GENOMIC DNA]</scope>
    <source>
        <strain evidence="5 6">DSM 27763</strain>
    </source>
</reference>
<dbReference type="Proteomes" id="UP000230842">
    <property type="component" value="Unassembled WGS sequence"/>
</dbReference>